<reference evidence="1" key="1">
    <citation type="journal article" date="2014" name="Front. Microbiol.">
        <title>High frequency of phylogenetically diverse reductive dehalogenase-homologous genes in deep subseafloor sedimentary metagenomes.</title>
        <authorList>
            <person name="Kawai M."/>
            <person name="Futagami T."/>
            <person name="Toyoda A."/>
            <person name="Takaki Y."/>
            <person name="Nishi S."/>
            <person name="Hori S."/>
            <person name="Arai W."/>
            <person name="Tsubouchi T."/>
            <person name="Morono Y."/>
            <person name="Uchiyama I."/>
            <person name="Ito T."/>
            <person name="Fujiyama A."/>
            <person name="Inagaki F."/>
            <person name="Takami H."/>
        </authorList>
    </citation>
    <scope>NUCLEOTIDE SEQUENCE</scope>
    <source>
        <strain evidence="1">Expedition CK06-06</strain>
    </source>
</reference>
<sequence length="68" mass="8115">MNNNIKKLYTATEWVTKCNLNGLCNTCIERLLCGEIFPLYFCPAKSELILINKYIVKYRYKVKYKKEK</sequence>
<organism evidence="1">
    <name type="scientific">marine sediment metagenome</name>
    <dbReference type="NCBI Taxonomy" id="412755"/>
    <lineage>
        <taxon>unclassified sequences</taxon>
        <taxon>metagenomes</taxon>
        <taxon>ecological metagenomes</taxon>
    </lineage>
</organism>
<dbReference type="AlphaFoldDB" id="X0UNP0"/>
<protein>
    <submittedName>
        <fullName evidence="1">Uncharacterized protein</fullName>
    </submittedName>
</protein>
<proteinExistence type="predicted"/>
<gene>
    <name evidence="1" type="ORF">S01H1_41834</name>
</gene>
<comment type="caution">
    <text evidence="1">The sequence shown here is derived from an EMBL/GenBank/DDBJ whole genome shotgun (WGS) entry which is preliminary data.</text>
</comment>
<dbReference type="EMBL" id="BARS01026555">
    <property type="protein sequence ID" value="GAG01918.1"/>
    <property type="molecule type" value="Genomic_DNA"/>
</dbReference>
<accession>X0UNP0</accession>
<evidence type="ECO:0000313" key="1">
    <source>
        <dbReference type="EMBL" id="GAG01918.1"/>
    </source>
</evidence>
<name>X0UNP0_9ZZZZ</name>